<feature type="transmembrane region" description="Helical" evidence="8">
    <location>
        <begin position="6"/>
        <end position="24"/>
    </location>
</feature>
<organism evidence="10 11">
    <name type="scientific">Bacillus spongiae</name>
    <dbReference type="NCBI Taxonomy" id="2683610"/>
    <lineage>
        <taxon>Bacteria</taxon>
        <taxon>Bacillati</taxon>
        <taxon>Bacillota</taxon>
        <taxon>Bacilli</taxon>
        <taxon>Bacillales</taxon>
        <taxon>Bacillaceae</taxon>
        <taxon>Bacillus</taxon>
    </lineage>
</organism>
<evidence type="ECO:0000256" key="8">
    <source>
        <dbReference type="SAM" id="Phobius"/>
    </source>
</evidence>
<dbReference type="EMBL" id="JBBAXC010000006">
    <property type="protein sequence ID" value="MEI5907295.1"/>
    <property type="molecule type" value="Genomic_DNA"/>
</dbReference>
<proteinExistence type="inferred from homology"/>
<keyword evidence="11" id="KW-1185">Reference proteome</keyword>
<dbReference type="GO" id="GO:0016746">
    <property type="term" value="F:acyltransferase activity"/>
    <property type="evidence" value="ECO:0007669"/>
    <property type="project" value="UniProtKB-KW"/>
</dbReference>
<evidence type="ECO:0000259" key="9">
    <source>
        <dbReference type="SMART" id="SM00563"/>
    </source>
</evidence>
<evidence type="ECO:0000313" key="11">
    <source>
        <dbReference type="Proteomes" id="UP001312865"/>
    </source>
</evidence>
<dbReference type="Proteomes" id="UP001312865">
    <property type="component" value="Unassembled WGS sequence"/>
</dbReference>
<keyword evidence="5 7" id="KW-0443">Lipid metabolism</keyword>
<accession>A0ABU8HDE5</accession>
<sequence>MALIRIVYLFFYLCFSLVFSIPTLRKIKKSVTLNEEEKSQSAHKYAKAWAKRVIDNTGSTITVIGEEHLPEGAVLFVSNHEGNFDIPTLMGYIPKPFGFISKVEVKKVPLIRDWMEVLDCVFIDRKDRRQSVKALRQGSQLLNSGRSMVIFPEGTRSKGGQIGEFKAGGTRLAKDANVPIVPIVIKGTADIYENGPKGLKPSQITIEILPPFSKEKVVETDSKVILSEIREAMIQAL</sequence>
<reference evidence="10 11" key="1">
    <citation type="journal article" date="2018" name="J. Microbiol.">
        <title>Bacillus spongiae sp. nov., isolated from sponge of Jeju Island.</title>
        <authorList>
            <person name="Lee G.E."/>
            <person name="Im W.T."/>
            <person name="Park J.S."/>
        </authorList>
    </citation>
    <scope>NUCLEOTIDE SEQUENCE [LARGE SCALE GENOMIC DNA]</scope>
    <source>
        <strain evidence="10 11">135PIL107-10</strain>
    </source>
</reference>
<comment type="catalytic activity">
    <reaction evidence="7">
        <text>a 1-acyl-sn-glycero-3-phosphate + an acyl-CoA = a 1,2-diacyl-sn-glycero-3-phosphate + CoA</text>
        <dbReference type="Rhea" id="RHEA:19709"/>
        <dbReference type="ChEBI" id="CHEBI:57287"/>
        <dbReference type="ChEBI" id="CHEBI:57970"/>
        <dbReference type="ChEBI" id="CHEBI:58342"/>
        <dbReference type="ChEBI" id="CHEBI:58608"/>
        <dbReference type="EC" id="2.3.1.51"/>
    </reaction>
</comment>
<evidence type="ECO:0000256" key="4">
    <source>
        <dbReference type="ARBA" id="ARBA00022679"/>
    </source>
</evidence>
<dbReference type="RefSeq" id="WP_336586727.1">
    <property type="nucleotide sequence ID" value="NZ_JBBAXC010000006.1"/>
</dbReference>
<keyword evidence="8" id="KW-0812">Transmembrane</keyword>
<keyword evidence="7" id="KW-1208">Phospholipid metabolism</keyword>
<keyword evidence="8" id="KW-1133">Transmembrane helix</keyword>
<dbReference type="PANTHER" id="PTHR10434">
    <property type="entry name" value="1-ACYL-SN-GLYCEROL-3-PHOSPHATE ACYLTRANSFERASE"/>
    <property type="match status" value="1"/>
</dbReference>
<evidence type="ECO:0000256" key="5">
    <source>
        <dbReference type="ARBA" id="ARBA00023098"/>
    </source>
</evidence>
<keyword evidence="7" id="KW-0594">Phospholipid biosynthesis</keyword>
<evidence type="ECO:0000256" key="3">
    <source>
        <dbReference type="ARBA" id="ARBA00022516"/>
    </source>
</evidence>
<dbReference type="SMART" id="SM00563">
    <property type="entry name" value="PlsC"/>
    <property type="match status" value="1"/>
</dbReference>
<comment type="domain">
    <text evidence="7">The HXXXXD motif is essential for acyltransferase activity and may constitute the binding site for the phosphate moiety of the glycerol-3-phosphate.</text>
</comment>
<protein>
    <recommendedName>
        <fullName evidence="7">1-acyl-sn-glycerol-3-phosphate acyltransferase</fullName>
        <ecNumber evidence="7">2.3.1.51</ecNumber>
    </recommendedName>
</protein>
<keyword evidence="6 7" id="KW-0012">Acyltransferase</keyword>
<dbReference type="EC" id="2.3.1.51" evidence="7"/>
<keyword evidence="8" id="KW-0472">Membrane</keyword>
<evidence type="ECO:0000256" key="2">
    <source>
        <dbReference type="ARBA" id="ARBA00008655"/>
    </source>
</evidence>
<comment type="pathway">
    <text evidence="1">Lipid metabolism.</text>
</comment>
<name>A0ABU8HDE5_9BACI</name>
<evidence type="ECO:0000256" key="7">
    <source>
        <dbReference type="RuleBase" id="RU361267"/>
    </source>
</evidence>
<comment type="caution">
    <text evidence="10">The sequence shown here is derived from an EMBL/GenBank/DDBJ whole genome shotgun (WGS) entry which is preliminary data.</text>
</comment>
<gene>
    <name evidence="10" type="ORF">WAK64_09520</name>
</gene>
<dbReference type="SUPFAM" id="SSF69593">
    <property type="entry name" value="Glycerol-3-phosphate (1)-acyltransferase"/>
    <property type="match status" value="1"/>
</dbReference>
<dbReference type="PANTHER" id="PTHR10434:SF64">
    <property type="entry name" value="1-ACYL-SN-GLYCEROL-3-PHOSPHATE ACYLTRANSFERASE-RELATED"/>
    <property type="match status" value="1"/>
</dbReference>
<comment type="similarity">
    <text evidence="2 7">Belongs to the 1-acyl-sn-glycerol-3-phosphate acyltransferase family.</text>
</comment>
<evidence type="ECO:0000313" key="10">
    <source>
        <dbReference type="EMBL" id="MEI5907295.1"/>
    </source>
</evidence>
<keyword evidence="4 7" id="KW-0808">Transferase</keyword>
<dbReference type="InterPro" id="IPR002123">
    <property type="entry name" value="Plipid/glycerol_acylTrfase"/>
</dbReference>
<dbReference type="Pfam" id="PF01553">
    <property type="entry name" value="Acyltransferase"/>
    <property type="match status" value="1"/>
</dbReference>
<feature type="domain" description="Phospholipid/glycerol acyltransferase" evidence="9">
    <location>
        <begin position="74"/>
        <end position="188"/>
    </location>
</feature>
<dbReference type="InterPro" id="IPR004552">
    <property type="entry name" value="AGP_acyltrans"/>
</dbReference>
<dbReference type="NCBIfam" id="TIGR00530">
    <property type="entry name" value="AGP_acyltrn"/>
    <property type="match status" value="1"/>
</dbReference>
<evidence type="ECO:0000256" key="1">
    <source>
        <dbReference type="ARBA" id="ARBA00005189"/>
    </source>
</evidence>
<keyword evidence="3 7" id="KW-0444">Lipid biosynthesis</keyword>
<evidence type="ECO:0000256" key="6">
    <source>
        <dbReference type="ARBA" id="ARBA00023315"/>
    </source>
</evidence>
<dbReference type="CDD" id="cd07989">
    <property type="entry name" value="LPLAT_AGPAT-like"/>
    <property type="match status" value="1"/>
</dbReference>